<dbReference type="PANTHER" id="PTHR10176">
    <property type="entry name" value="GLYCOGEN SYNTHASE"/>
    <property type="match status" value="1"/>
</dbReference>
<feature type="compositionally biased region" description="Low complexity" evidence="12">
    <location>
        <begin position="705"/>
        <end position="716"/>
    </location>
</feature>
<name>A0A401RM35_CHIPU</name>
<dbReference type="OrthoDB" id="6335297at2759"/>
<keyword evidence="4" id="KW-0597">Phosphoprotein</keyword>
<dbReference type="AlphaFoldDB" id="A0A401RM35"/>
<dbReference type="EC" id="2.4.1.11" evidence="11"/>
<evidence type="ECO:0000256" key="11">
    <source>
        <dbReference type="RuleBase" id="RU363104"/>
    </source>
</evidence>
<feature type="region of interest" description="Disordered" evidence="12">
    <location>
        <begin position="633"/>
        <end position="667"/>
    </location>
</feature>
<feature type="region of interest" description="Disordered" evidence="12">
    <location>
        <begin position="699"/>
        <end position="806"/>
    </location>
</feature>
<evidence type="ECO:0000256" key="8">
    <source>
        <dbReference type="ARBA" id="ARBA00043883"/>
    </source>
</evidence>
<dbReference type="FunFam" id="3.40.50.2000:FF:000028">
    <property type="entry name" value="Glycogen [starch] synthase"/>
    <property type="match status" value="1"/>
</dbReference>
<gene>
    <name evidence="13" type="ORF">chiPu_0018270</name>
</gene>
<feature type="compositionally biased region" description="Polar residues" evidence="12">
    <location>
        <begin position="780"/>
        <end position="806"/>
    </location>
</feature>
<comment type="function">
    <text evidence="8">Glycogen synthase participates in the glycogen biosynthetic process along with glycogenin and glycogen branching enzyme. Extends the primer composed of a few glucose units formed by glycogenin by adding new glucose units to it. In this context, glycogen synthase transfers the glycosyl residue from UDP-Glc to the non-reducing end of alpha-1,4-glucan.</text>
</comment>
<dbReference type="GO" id="GO:0005978">
    <property type="term" value="P:glycogen biosynthetic process"/>
    <property type="evidence" value="ECO:0007669"/>
    <property type="project" value="UniProtKB-UniPathway"/>
</dbReference>
<dbReference type="EMBL" id="BEZZ01001521">
    <property type="protein sequence ID" value="GCC19215.1"/>
    <property type="molecule type" value="Genomic_DNA"/>
</dbReference>
<dbReference type="FunFam" id="3.40.50.2000:FF:000014">
    <property type="entry name" value="Glycogen [starch] synthase"/>
    <property type="match status" value="1"/>
</dbReference>
<feature type="compositionally biased region" description="Polar residues" evidence="12">
    <location>
        <begin position="732"/>
        <end position="748"/>
    </location>
</feature>
<dbReference type="STRING" id="137246.A0A401RM35"/>
<keyword evidence="7 11" id="KW-0320">Glycogen biosynthesis</keyword>
<accession>A0A401RM35</accession>
<dbReference type="GO" id="GO:0005737">
    <property type="term" value="C:cytoplasm"/>
    <property type="evidence" value="ECO:0007669"/>
    <property type="project" value="TreeGrafter"/>
</dbReference>
<reference evidence="13 14" key="1">
    <citation type="journal article" date="2018" name="Nat. Ecol. Evol.">
        <title>Shark genomes provide insights into elasmobranch evolution and the origin of vertebrates.</title>
        <authorList>
            <person name="Hara Y"/>
            <person name="Yamaguchi K"/>
            <person name="Onimaru K"/>
            <person name="Kadota M"/>
            <person name="Koyanagi M"/>
            <person name="Keeley SD"/>
            <person name="Tatsumi K"/>
            <person name="Tanaka K"/>
            <person name="Motone F"/>
            <person name="Kageyama Y"/>
            <person name="Nozu R"/>
            <person name="Adachi N"/>
            <person name="Nishimura O"/>
            <person name="Nakagawa R"/>
            <person name="Tanegashima C"/>
            <person name="Kiyatake I"/>
            <person name="Matsumoto R"/>
            <person name="Murakumo K"/>
            <person name="Nishida K"/>
            <person name="Terakita A"/>
            <person name="Kuratani S"/>
            <person name="Sato K"/>
            <person name="Hyodo S Kuraku.S."/>
        </authorList>
    </citation>
    <scope>NUCLEOTIDE SEQUENCE [LARGE SCALE GENOMIC DNA]</scope>
</reference>
<evidence type="ECO:0000256" key="9">
    <source>
        <dbReference type="ARBA" id="ARBA00044021"/>
    </source>
</evidence>
<keyword evidence="14" id="KW-1185">Reference proteome</keyword>
<keyword evidence="6 11" id="KW-0808">Transferase</keyword>
<comment type="caution">
    <text evidence="13">The sequence shown here is derived from an EMBL/GenBank/DDBJ whole genome shotgun (WGS) entry which is preliminary data.</text>
</comment>
<dbReference type="Gene3D" id="3.40.50.2000">
    <property type="entry name" value="Glycogen Phosphorylase B"/>
    <property type="match status" value="2"/>
</dbReference>
<evidence type="ECO:0000256" key="12">
    <source>
        <dbReference type="SAM" id="MobiDB-lite"/>
    </source>
</evidence>
<feature type="compositionally biased region" description="Acidic residues" evidence="12">
    <location>
        <begin position="656"/>
        <end position="667"/>
    </location>
</feature>
<evidence type="ECO:0000313" key="13">
    <source>
        <dbReference type="EMBL" id="GCC19215.1"/>
    </source>
</evidence>
<organism evidence="13 14">
    <name type="scientific">Chiloscyllium punctatum</name>
    <name type="common">Brownbanded bambooshark</name>
    <name type="synonym">Hemiscyllium punctatum</name>
    <dbReference type="NCBI Taxonomy" id="137246"/>
    <lineage>
        <taxon>Eukaryota</taxon>
        <taxon>Metazoa</taxon>
        <taxon>Chordata</taxon>
        <taxon>Craniata</taxon>
        <taxon>Vertebrata</taxon>
        <taxon>Chondrichthyes</taxon>
        <taxon>Elasmobranchii</taxon>
        <taxon>Galeomorphii</taxon>
        <taxon>Galeoidea</taxon>
        <taxon>Orectolobiformes</taxon>
        <taxon>Hemiscylliidae</taxon>
        <taxon>Chiloscyllium</taxon>
    </lineage>
</organism>
<dbReference type="UniPathway" id="UPA00164"/>
<dbReference type="PANTHER" id="PTHR10176:SF2">
    <property type="entry name" value="GLYCOGEN [STARCH] SYNTHASE, MUSCLE"/>
    <property type="match status" value="1"/>
</dbReference>
<evidence type="ECO:0000256" key="7">
    <source>
        <dbReference type="ARBA" id="ARBA00023056"/>
    </source>
</evidence>
<evidence type="ECO:0000256" key="5">
    <source>
        <dbReference type="ARBA" id="ARBA00022676"/>
    </source>
</evidence>
<comment type="catalytic activity">
    <reaction evidence="10">
        <text>[(1-&gt;4)-alpha-D-glucosyl](n) + UDP-alpha-D-glucose = [(1-&gt;4)-alpha-D-glucosyl](n+1) + UDP + H(+)</text>
        <dbReference type="Rhea" id="RHEA:18549"/>
        <dbReference type="Rhea" id="RHEA-COMP:9584"/>
        <dbReference type="Rhea" id="RHEA-COMP:9587"/>
        <dbReference type="ChEBI" id="CHEBI:15378"/>
        <dbReference type="ChEBI" id="CHEBI:15444"/>
        <dbReference type="ChEBI" id="CHEBI:58223"/>
        <dbReference type="ChEBI" id="CHEBI:58885"/>
        <dbReference type="EC" id="2.4.1.11"/>
    </reaction>
    <physiologicalReaction direction="left-to-right" evidence="10">
        <dbReference type="Rhea" id="RHEA:18550"/>
    </physiologicalReaction>
</comment>
<evidence type="ECO:0000313" key="14">
    <source>
        <dbReference type="Proteomes" id="UP000287033"/>
    </source>
</evidence>
<evidence type="ECO:0000256" key="3">
    <source>
        <dbReference type="ARBA" id="ARBA00022533"/>
    </source>
</evidence>
<keyword evidence="5 11" id="KW-0328">Glycosyltransferase</keyword>
<dbReference type="Proteomes" id="UP000287033">
    <property type="component" value="Unassembled WGS sequence"/>
</dbReference>
<dbReference type="InterPro" id="IPR008631">
    <property type="entry name" value="Glycogen_synth"/>
</dbReference>
<dbReference type="Pfam" id="PF05693">
    <property type="entry name" value="Glycogen_syn"/>
    <property type="match status" value="1"/>
</dbReference>
<feature type="compositionally biased region" description="Low complexity" evidence="12">
    <location>
        <begin position="644"/>
        <end position="653"/>
    </location>
</feature>
<comment type="pathway">
    <text evidence="1 11">Glycan biosynthesis; glycogen biosynthesis.</text>
</comment>
<proteinExistence type="inferred from homology"/>
<comment type="subunit">
    <text evidence="9">Part of the GYS1-GYG1 complex, a heterooctamer composed of a tetramer of GYS1 and 2 dimers of GYG1, where each GYS1 protomer binds to one GYG1 subunit (via GYG1 C-terminus); the GYS1 tetramer may dissociate from GYG1 dimers to continue glycogen polymerization on its own.</text>
</comment>
<evidence type="ECO:0000256" key="1">
    <source>
        <dbReference type="ARBA" id="ARBA00004964"/>
    </source>
</evidence>
<dbReference type="SUPFAM" id="SSF53756">
    <property type="entry name" value="UDP-Glycosyltransferase/glycogen phosphorylase"/>
    <property type="match status" value="2"/>
</dbReference>
<comment type="similarity">
    <text evidence="2 11">Belongs to the glycosyltransferase 3 family.</text>
</comment>
<evidence type="ECO:0000256" key="2">
    <source>
        <dbReference type="ARBA" id="ARBA00010686"/>
    </source>
</evidence>
<comment type="function">
    <text evidence="11">Transfers the glycosyl residue from UDP-Glc to the non-reducing end of alpha-1,4-glucan.</text>
</comment>
<feature type="compositionally biased region" description="Polar residues" evidence="12">
    <location>
        <begin position="759"/>
        <end position="771"/>
    </location>
</feature>
<evidence type="ECO:0000256" key="6">
    <source>
        <dbReference type="ARBA" id="ARBA00022679"/>
    </source>
</evidence>
<dbReference type="CDD" id="cd03793">
    <property type="entry name" value="GT3_GSY2-like"/>
    <property type="match status" value="1"/>
</dbReference>
<protein>
    <recommendedName>
        <fullName evidence="11">Glycogen [starch] synthase</fullName>
        <ecNumber evidence="11">2.4.1.11</ecNumber>
    </recommendedName>
</protein>
<dbReference type="OMA" id="NDEEECY"/>
<dbReference type="GO" id="GO:0004373">
    <property type="term" value="F:alpha-1,4-glucan glucosyltransferase (UDP-glucose donor) activity"/>
    <property type="evidence" value="ECO:0007669"/>
    <property type="project" value="UniProtKB-EC"/>
</dbReference>
<sequence>MSVFGDVSESLRRPESSGHSLRDDVILVEVAWEVTNKVGGIYTVIQTKAKVTIDEWGENYVMMGPYFEHNVRTQVELVEPQNPAIKRTIDSMNSKGCKVYFGRWLIEGNPCVILFDVGATAWSLDRWKAELWDCCSIGIPWYDREANDAVLFGFLITWFLGEFVSQCEGNCPFIITHFHEWLSGVGLIMCRFRKIPVATIFTTHATLLGRYLCAGNVDFYNNLAYFDVDREAGERQIYHRYCMERAAVHCTHVFTTVSEITAVEAGYLLKCKPHVVTPNGLNLRKFSAVHEFQNLHSKSKMRIQEFVRGHFYGHLDFDLDKTVYFFIAGRYEFTNKGADLFLEALARLNYLLRTHQSRVTVVAFFIMPARTNNFNVETLKGQAVRKQLWDTANAVKEKFGKKLYESLLSGELPEAKQMIDQEDFVMMKRALLSTQRQSLPPVCTHNMLDDSTDPILSTIRRIGLFNHPNDRVKVIFHPEFLSSTSPLLPLDYEEFVRGCHLGVFPSYYEPWGYTPAECTVMGIPSISTNLSGFGCFMEHHITDPSAYGVYILDRRFKSLDECCNQLTSFLYSFSQQSRRQRIIQRNRTERLSDLLDWRYLGRYYTHARLLALSKAFPSDFSDDLAEISASLHYSQPTSSPPSPSFSAASTPRYSDSEIEPYDEEEEVEIDRKNIKLDSMLNLIHERNKNLEESFTFRKSSIGNTSSSSRPSEFSSSTATTIPSKPTDPSDANWMTNSSDSKMPTNPSVSHDPRKPTDPSDPSKSTNPSTSHDPSKPTDPNRPTNPSSSKWPRKLSNPSRDTNPSNT</sequence>
<evidence type="ECO:0000256" key="10">
    <source>
        <dbReference type="ARBA" id="ARBA00047345"/>
    </source>
</evidence>
<evidence type="ECO:0000256" key="4">
    <source>
        <dbReference type="ARBA" id="ARBA00022553"/>
    </source>
</evidence>
<keyword evidence="3" id="KW-0021">Allosteric enzyme</keyword>